<name>A0A9Q9ISW4_9ACTN</name>
<dbReference type="PANTHER" id="PTHR16305">
    <property type="entry name" value="TESTICULAR SOLUBLE ADENYLYL CYCLASE"/>
    <property type="match status" value="1"/>
</dbReference>
<evidence type="ECO:0000259" key="3">
    <source>
        <dbReference type="PROSITE" id="PS50043"/>
    </source>
</evidence>
<dbReference type="InterPro" id="IPR036388">
    <property type="entry name" value="WH-like_DNA-bd_sf"/>
</dbReference>
<sequence length="867" mass="92282">MDLYERDRELAALAGATAAAARGTGAGIAVVGEAGAGKSALVEQACARASGLRVLRGGCDPLVTPRPLGPFRDLVPGLRPADLTDPAAACEIAFEALRAEPTALVVEDAHWIDGASVEVLRFLVRRLEVMPCALVVTYRDDEIGAQHQLRPLLGDFAKLDGLRTLRLEPLTVAGVARLLGDGPLDAAQVHSLTGGNPFFVAEVAKEPDRPLPATVRDAVLARTAGIAADDLEVLQLAATAPDRLADRVLPTLSVDLPTLRRLHDTGLLLRDRQGLVFRHELARLALESTIPAGGAARLHLRLLEALERIEPRDPAVLTHHAVAAGDPARAARYAQDAAAEAARAGDHTDAVAFLEIAAANVTGAPPGERARVLTRLGYEQYMTSRLDRAIDSVTATFPLWHAAGDRAGLSAAHESCALFEYYSARRRQAEYHADRAAAAAPAPAGGAEFIKGYLAYLRSDQELAARHCADASRIAEAAGDTALALRTAVVGAAAGLGLGTPGARDRLLALIEDAKAHGLDELASTGYSNLSYLDVEQRRLGDAERVLEESLAFTIARDIPICNHWQTAVRARLRFIGGRWDAAAEDAADVLARDGMPLATLWPHLISALLPLRRSGAVLEPARTVDDRRDVARTVDEHLELAWAVAERLDEPLRRLPVLAALAERAWLTGTTDPRLADAPSVLAAATGTPATAWVAGDLAVWLCRIGAEAPVDVLRIFAHVAEPHRLMLTGRHHEAAAWWRRAGAPFDEALALAGSPAAEDRVQAVERLDLLGATAVSDRLRLDLRRQGVPAPQRPRAGTRANPAGLTNRQLDVAKLVARGLTNAEIAGRLFISVKTADHHVSAVLTKLGLASRRAVMAQAEALKLS</sequence>
<gene>
    <name evidence="4" type="ORF">Daura_23205</name>
</gene>
<dbReference type="InterPro" id="IPR000792">
    <property type="entry name" value="Tscrpt_reg_LuxR_C"/>
</dbReference>
<evidence type="ECO:0000313" key="5">
    <source>
        <dbReference type="Proteomes" id="UP001058003"/>
    </source>
</evidence>
<dbReference type="CDD" id="cd06170">
    <property type="entry name" value="LuxR_C_like"/>
    <property type="match status" value="1"/>
</dbReference>
<dbReference type="InterPro" id="IPR016032">
    <property type="entry name" value="Sig_transdc_resp-reg_C-effctor"/>
</dbReference>
<accession>A0A9Q9ISW4</accession>
<dbReference type="InterPro" id="IPR041664">
    <property type="entry name" value="AAA_16"/>
</dbReference>
<evidence type="ECO:0000256" key="2">
    <source>
        <dbReference type="ARBA" id="ARBA00022840"/>
    </source>
</evidence>
<dbReference type="PANTHER" id="PTHR16305:SF35">
    <property type="entry name" value="TRANSCRIPTIONAL ACTIVATOR DOMAIN"/>
    <property type="match status" value="1"/>
</dbReference>
<dbReference type="RefSeq" id="WP_081971107.1">
    <property type="nucleotide sequence ID" value="NZ_CP073767.1"/>
</dbReference>
<evidence type="ECO:0000313" key="4">
    <source>
        <dbReference type="EMBL" id="UWZ58819.1"/>
    </source>
</evidence>
<dbReference type="GO" id="GO:0004016">
    <property type="term" value="F:adenylate cyclase activity"/>
    <property type="evidence" value="ECO:0007669"/>
    <property type="project" value="TreeGrafter"/>
</dbReference>
<dbReference type="SUPFAM" id="SSF46894">
    <property type="entry name" value="C-terminal effector domain of the bipartite response regulators"/>
    <property type="match status" value="1"/>
</dbReference>
<keyword evidence="5" id="KW-1185">Reference proteome</keyword>
<dbReference type="Gene3D" id="1.10.10.10">
    <property type="entry name" value="Winged helix-like DNA-binding domain superfamily/Winged helix DNA-binding domain"/>
    <property type="match status" value="1"/>
</dbReference>
<dbReference type="GO" id="GO:0006355">
    <property type="term" value="P:regulation of DNA-templated transcription"/>
    <property type="evidence" value="ECO:0007669"/>
    <property type="project" value="InterPro"/>
</dbReference>
<dbReference type="AlphaFoldDB" id="A0A9Q9ISW4"/>
<dbReference type="SUPFAM" id="SSF52540">
    <property type="entry name" value="P-loop containing nucleoside triphosphate hydrolases"/>
    <property type="match status" value="1"/>
</dbReference>
<dbReference type="GO" id="GO:0005524">
    <property type="term" value="F:ATP binding"/>
    <property type="evidence" value="ECO:0007669"/>
    <property type="project" value="UniProtKB-KW"/>
</dbReference>
<evidence type="ECO:0000256" key="1">
    <source>
        <dbReference type="ARBA" id="ARBA00022741"/>
    </source>
</evidence>
<proteinExistence type="predicted"/>
<dbReference type="KEGG" id="daur:Daura_23205"/>
<keyword evidence="1" id="KW-0547">Nucleotide-binding</keyword>
<dbReference type="GO" id="GO:0005737">
    <property type="term" value="C:cytoplasm"/>
    <property type="evidence" value="ECO:0007669"/>
    <property type="project" value="TreeGrafter"/>
</dbReference>
<dbReference type="Pfam" id="PF00196">
    <property type="entry name" value="GerE"/>
    <property type="match status" value="1"/>
</dbReference>
<dbReference type="SMART" id="SM00421">
    <property type="entry name" value="HTH_LUXR"/>
    <property type="match status" value="1"/>
</dbReference>
<dbReference type="GO" id="GO:0003677">
    <property type="term" value="F:DNA binding"/>
    <property type="evidence" value="ECO:0007669"/>
    <property type="project" value="InterPro"/>
</dbReference>
<dbReference type="PROSITE" id="PS50043">
    <property type="entry name" value="HTH_LUXR_2"/>
    <property type="match status" value="1"/>
</dbReference>
<protein>
    <submittedName>
        <fullName evidence="4">AAA family ATPase</fullName>
    </submittedName>
</protein>
<dbReference type="OrthoDB" id="5476461at2"/>
<organism evidence="4 5">
    <name type="scientific">Dactylosporangium aurantiacum</name>
    <dbReference type="NCBI Taxonomy" id="35754"/>
    <lineage>
        <taxon>Bacteria</taxon>
        <taxon>Bacillati</taxon>
        <taxon>Actinomycetota</taxon>
        <taxon>Actinomycetes</taxon>
        <taxon>Micromonosporales</taxon>
        <taxon>Micromonosporaceae</taxon>
        <taxon>Dactylosporangium</taxon>
    </lineage>
</organism>
<dbReference type="Proteomes" id="UP001058003">
    <property type="component" value="Chromosome"/>
</dbReference>
<keyword evidence="2" id="KW-0067">ATP-binding</keyword>
<dbReference type="EMBL" id="CP073767">
    <property type="protein sequence ID" value="UWZ58819.1"/>
    <property type="molecule type" value="Genomic_DNA"/>
</dbReference>
<dbReference type="PRINTS" id="PR00038">
    <property type="entry name" value="HTHLUXR"/>
</dbReference>
<reference evidence="4" key="1">
    <citation type="submission" date="2021-04" db="EMBL/GenBank/DDBJ databases">
        <title>Dactylosporangium aurantiacum NRRL B-8018 full assembly.</title>
        <authorList>
            <person name="Hartkoorn R.C."/>
            <person name="Beaudoing E."/>
            <person name="Hot D."/>
        </authorList>
    </citation>
    <scope>NUCLEOTIDE SEQUENCE</scope>
    <source>
        <strain evidence="4">NRRL B-8018</strain>
    </source>
</reference>
<dbReference type="Pfam" id="PF13191">
    <property type="entry name" value="AAA_16"/>
    <property type="match status" value="1"/>
</dbReference>
<dbReference type="InterPro" id="IPR027417">
    <property type="entry name" value="P-loop_NTPase"/>
</dbReference>
<feature type="domain" description="HTH luxR-type" evidence="3">
    <location>
        <begin position="800"/>
        <end position="865"/>
    </location>
</feature>